<comment type="caution">
    <text evidence="1">The sequence shown here is derived from an EMBL/GenBank/DDBJ whole genome shotgun (WGS) entry which is preliminary data.</text>
</comment>
<reference evidence="1" key="1">
    <citation type="journal article" date="2022" name="bioRxiv">
        <title>Population genetic analysis of Ophidiomyces ophidiicola, the causative agent of snake fungal disease, indicates recent introductions to the USA.</title>
        <authorList>
            <person name="Ladner J.T."/>
            <person name="Palmer J.M."/>
            <person name="Ettinger C.L."/>
            <person name="Stajich J.E."/>
            <person name="Farrell T.M."/>
            <person name="Glorioso B.M."/>
            <person name="Lawson B."/>
            <person name="Price S.J."/>
            <person name="Stengle A.G."/>
            <person name="Grear D.A."/>
            <person name="Lorch J.M."/>
        </authorList>
    </citation>
    <scope>NUCLEOTIDE SEQUENCE</scope>
    <source>
        <strain evidence="1">NWHC 24266-5</strain>
    </source>
</reference>
<gene>
    <name evidence="1" type="ORF">LOY88_004713</name>
</gene>
<name>A0ACB8USQ3_9EURO</name>
<protein>
    <submittedName>
        <fullName evidence="1">Uncharacterized protein</fullName>
    </submittedName>
</protein>
<evidence type="ECO:0000313" key="1">
    <source>
        <dbReference type="EMBL" id="KAI2384364.1"/>
    </source>
</evidence>
<organism evidence="1">
    <name type="scientific">Ophidiomyces ophidiicola</name>
    <dbReference type="NCBI Taxonomy" id="1387563"/>
    <lineage>
        <taxon>Eukaryota</taxon>
        <taxon>Fungi</taxon>
        <taxon>Dikarya</taxon>
        <taxon>Ascomycota</taxon>
        <taxon>Pezizomycotina</taxon>
        <taxon>Eurotiomycetes</taxon>
        <taxon>Eurotiomycetidae</taxon>
        <taxon>Onygenales</taxon>
        <taxon>Onygenaceae</taxon>
        <taxon>Ophidiomyces</taxon>
    </lineage>
</organism>
<sequence length="967" mass="103252">MAGVKRKLDHDPAPNAPDPDLHPSQASSPAAFATPERDSNAVTKAVRGARVRPKAAAVTATTATTAAAAAAAAATTTSTPSSAASSQPQSPAKKRRRTRDEILAEQFDELPGPRTTRQSARILSQRRATDPAPNVAFGAGSLPKAASMEPGVPGVASFDTSHESLSFDLGAGLLLGPTSAAPTAATTSAPTDLENSLQAVDNNDASGESSSAKPKRRRRLSDRKRARSAARDDLDSPGPGVETPTTSPIKTPKREHSDDSDAQDDTPSAAASRSVPALTLATDLPASQSTDVETPDGGGAGRPASALSMSPPATQSEAAELSASTIPAAGGRTRAAGGRPRGKGKARKPPLNRKAAAAAGKAAAPRMHAYDRNLSPSASAAVKKLRDRQRELQGAFRRVSSAQRAALLVLANRSESRLAKDPKAHMSTPLYQEVLDGLEARLEKQKALINREYDLKVQCEKQYLEAAQYWINSGFEEKVESVRDEHILAAQGSFLQYLDQCRQAGDDDHTETEESDTENWRTNRKVSHQSVRGFDGSYIRRPSGASLYDRADSGWDDFIQRARIGGDIFALLKDMDQEARRDKEEKKRLRQEAKKKNREAAAEESEVSDSDIVPEPVHSRQRFKRLISALADACQLAEAGGSDEKEEEEEEEEEEEIKATEEPNPPAYALNALADIALQSPTSIQSSVTSAPFAPPMEPVATTAAAAAVAPPPEPTPQPPPVYLPAPTQHQYAGLPAPRGHPRPLLPQPTHGQILPAPPSPQKLYQHHQYAPPELPPPLAPPPMRASYPSMPRPLLPASRPPPPDLPPIRQKLSEALRLPDPFSSAPPHLPAPAGLRYSTGGPPPPPPPPPPPHHAHPHVRRASQPAPYAAAPLPPPYLPGPPPPSSAQQPPPGYAHPVELPLPGTLYQPQSIYPPPYYSPYHHPHPAAAPSRPHQSVFGRDALQLGHPPRGALHPQMHPPPPPPRY</sequence>
<dbReference type="EMBL" id="JALBCA010000074">
    <property type="protein sequence ID" value="KAI2384364.1"/>
    <property type="molecule type" value="Genomic_DNA"/>
</dbReference>
<accession>A0ACB8USQ3</accession>
<proteinExistence type="predicted"/>